<evidence type="ECO:0000313" key="3">
    <source>
        <dbReference type="EMBL" id="MDJ1177949.1"/>
    </source>
</evidence>
<dbReference type="InterPro" id="IPR056884">
    <property type="entry name" value="NPHP3-like_N"/>
</dbReference>
<evidence type="ECO:0000259" key="2">
    <source>
        <dbReference type="Pfam" id="PF24883"/>
    </source>
</evidence>
<dbReference type="SUPFAM" id="SSF52540">
    <property type="entry name" value="P-loop containing nucleoside triphosphate hydrolases"/>
    <property type="match status" value="1"/>
</dbReference>
<dbReference type="Pfam" id="PF24883">
    <property type="entry name" value="NPHP3_N"/>
    <property type="match status" value="1"/>
</dbReference>
<protein>
    <recommendedName>
        <fullName evidence="2">Nephrocystin 3-like N-terminal domain-containing protein</fullName>
    </recommendedName>
</protein>
<reference evidence="3 4" key="1">
    <citation type="submission" date="2023-01" db="EMBL/GenBank/DDBJ databases">
        <title>Novel diversity within Roseofilum (Cyanobacteria; Desertifilaceae) from marine benthic mats with descriptions of four novel species.</title>
        <authorList>
            <person name="Wang Y."/>
            <person name="Berthold D.E."/>
            <person name="Hu J."/>
            <person name="Lefler F.W."/>
            <person name="Laughinghouse H.D. IV."/>
        </authorList>
    </citation>
    <scope>NUCLEOTIDE SEQUENCE [LARGE SCALE GENOMIC DNA]</scope>
    <source>
        <strain evidence="3 4">BLCC-M91</strain>
    </source>
</reference>
<evidence type="ECO:0000313" key="4">
    <source>
        <dbReference type="Proteomes" id="UP001231370"/>
    </source>
</evidence>
<comment type="caution">
    <text evidence="3">The sequence shown here is derived from an EMBL/GenBank/DDBJ whole genome shotgun (WGS) entry which is preliminary data.</text>
</comment>
<name>A0ABT7BHA2_9CYAN</name>
<dbReference type="RefSeq" id="WP_283761277.1">
    <property type="nucleotide sequence ID" value="NZ_JAQPOK010000027.1"/>
</dbReference>
<dbReference type="Proteomes" id="UP001231370">
    <property type="component" value="Unassembled WGS sequence"/>
</dbReference>
<organism evidence="3 4">
    <name type="scientific">Roseofilum halophilum BLCC-M91</name>
    <dbReference type="NCBI Taxonomy" id="3022259"/>
    <lineage>
        <taxon>Bacteria</taxon>
        <taxon>Bacillati</taxon>
        <taxon>Cyanobacteriota</taxon>
        <taxon>Cyanophyceae</taxon>
        <taxon>Desertifilales</taxon>
        <taxon>Desertifilaceae</taxon>
        <taxon>Roseofilum</taxon>
        <taxon>Roseofilum halophilum</taxon>
    </lineage>
</organism>
<dbReference type="Gene3D" id="3.40.50.300">
    <property type="entry name" value="P-loop containing nucleotide triphosphate hydrolases"/>
    <property type="match status" value="1"/>
</dbReference>
<keyword evidence="4" id="KW-1185">Reference proteome</keyword>
<accession>A0ABT7BHA2</accession>
<proteinExistence type="predicted"/>
<gene>
    <name evidence="3" type="ORF">PJF56_03630</name>
</gene>
<dbReference type="InterPro" id="IPR027417">
    <property type="entry name" value="P-loop_NTPase"/>
</dbReference>
<keyword evidence="1" id="KW-0677">Repeat</keyword>
<sequence length="154" mass="17532">MRSTIERLHYANISHFGQDIVHIGDIKVCGNGSPVPKSSKKEREPPQIDWGLAPEVACFYRRREELETLESWVSCSRLILLLGLPGIGKTSLALKLIDRIQTQFDRLLYYSLQFSPPLTATLTHLLQVLTDSEEVPHELEAQRAPIPRTRYPVN</sequence>
<evidence type="ECO:0000256" key="1">
    <source>
        <dbReference type="ARBA" id="ARBA00022737"/>
    </source>
</evidence>
<dbReference type="EMBL" id="JAQPOK010000027">
    <property type="protein sequence ID" value="MDJ1177949.1"/>
    <property type="molecule type" value="Genomic_DNA"/>
</dbReference>
<feature type="domain" description="Nephrocystin 3-like N-terminal" evidence="2">
    <location>
        <begin position="67"/>
        <end position="129"/>
    </location>
</feature>